<accession>A0A6M5Z5B9</accession>
<evidence type="ECO:0000313" key="5">
    <source>
        <dbReference type="Proteomes" id="UP000503447"/>
    </source>
</evidence>
<dbReference type="AlphaFoldDB" id="A0A6M5Z5B9"/>
<dbReference type="InterPro" id="IPR011006">
    <property type="entry name" value="CheY-like_superfamily"/>
</dbReference>
<dbReference type="Pfam" id="PF00072">
    <property type="entry name" value="Response_reg"/>
    <property type="match status" value="1"/>
</dbReference>
<name>A0A6M5Z5B9_9BACT</name>
<evidence type="ECO:0000256" key="1">
    <source>
        <dbReference type="ARBA" id="ARBA00022553"/>
    </source>
</evidence>
<dbReference type="InterPro" id="IPR050595">
    <property type="entry name" value="Bact_response_regulator"/>
</dbReference>
<organism evidence="4 5">
    <name type="scientific">Frigoriglobus tundricola</name>
    <dbReference type="NCBI Taxonomy" id="2774151"/>
    <lineage>
        <taxon>Bacteria</taxon>
        <taxon>Pseudomonadati</taxon>
        <taxon>Planctomycetota</taxon>
        <taxon>Planctomycetia</taxon>
        <taxon>Gemmatales</taxon>
        <taxon>Gemmataceae</taxon>
        <taxon>Frigoriglobus</taxon>
    </lineage>
</organism>
<gene>
    <name evidence="4" type="ORF">FTUN_8273</name>
</gene>
<protein>
    <recommendedName>
        <fullName evidence="3">Response regulatory domain-containing protein</fullName>
    </recommendedName>
</protein>
<evidence type="ECO:0000259" key="3">
    <source>
        <dbReference type="PROSITE" id="PS50110"/>
    </source>
</evidence>
<proteinExistence type="predicted"/>
<dbReference type="EMBL" id="CP053452">
    <property type="protein sequence ID" value="QJX00641.1"/>
    <property type="molecule type" value="Genomic_DNA"/>
</dbReference>
<dbReference type="GO" id="GO:0000160">
    <property type="term" value="P:phosphorelay signal transduction system"/>
    <property type="evidence" value="ECO:0007669"/>
    <property type="project" value="InterPro"/>
</dbReference>
<dbReference type="PROSITE" id="PS50110">
    <property type="entry name" value="RESPONSE_REGULATORY"/>
    <property type="match status" value="1"/>
</dbReference>
<dbReference type="PANTHER" id="PTHR44591:SF3">
    <property type="entry name" value="RESPONSE REGULATORY DOMAIN-CONTAINING PROTEIN"/>
    <property type="match status" value="1"/>
</dbReference>
<dbReference type="Proteomes" id="UP000503447">
    <property type="component" value="Chromosome"/>
</dbReference>
<dbReference type="InterPro" id="IPR001789">
    <property type="entry name" value="Sig_transdc_resp-reg_receiver"/>
</dbReference>
<dbReference type="Gene3D" id="3.40.50.2300">
    <property type="match status" value="1"/>
</dbReference>
<dbReference type="KEGG" id="ftj:FTUN_8273"/>
<reference evidence="5" key="1">
    <citation type="submission" date="2020-05" db="EMBL/GenBank/DDBJ databases">
        <title>Frigoriglobus tundricola gen. nov., sp. nov., a psychrotolerant cellulolytic planctomycete of the family Gemmataceae with two divergent copies of 16S rRNA gene.</title>
        <authorList>
            <person name="Kulichevskaya I.S."/>
            <person name="Ivanova A.A."/>
            <person name="Naumoff D.G."/>
            <person name="Beletsky A.V."/>
            <person name="Rijpstra W.I.C."/>
            <person name="Sinninghe Damste J.S."/>
            <person name="Mardanov A.V."/>
            <person name="Ravin N.V."/>
            <person name="Dedysh S.N."/>
        </authorList>
    </citation>
    <scope>NUCLEOTIDE SEQUENCE [LARGE SCALE GENOMIC DNA]</scope>
    <source>
        <strain evidence="5">PL17</strain>
    </source>
</reference>
<feature type="domain" description="Response regulatory" evidence="3">
    <location>
        <begin position="111"/>
        <end position="227"/>
    </location>
</feature>
<sequence length="230" mass="25662">MCPPIFWHASSHQWIASSSEYLESAYNCLQKRAARRIKKWETWYPDRQRREYDLFGRRFGRPTSGCLRHVRRSIAPGAVPISNTHRFAFTQTGAPPGAAVRALMPHPRQLRLLVVDDHPDSADSLSQLLSLLGHDARAARTCAEARTALDQGAGFAPDVVVLDVRLPDGDGFALAAELRRRLERPPVFIALTGLQDQEQKCHAAGFDHYLLKPVEPARLAALLAALCRPE</sequence>
<evidence type="ECO:0000256" key="2">
    <source>
        <dbReference type="PROSITE-ProRule" id="PRU00169"/>
    </source>
</evidence>
<evidence type="ECO:0000313" key="4">
    <source>
        <dbReference type="EMBL" id="QJX00641.1"/>
    </source>
</evidence>
<dbReference type="SUPFAM" id="SSF52172">
    <property type="entry name" value="CheY-like"/>
    <property type="match status" value="1"/>
</dbReference>
<dbReference type="SMART" id="SM00448">
    <property type="entry name" value="REC"/>
    <property type="match status" value="1"/>
</dbReference>
<keyword evidence="1 2" id="KW-0597">Phosphoprotein</keyword>
<keyword evidence="5" id="KW-1185">Reference proteome</keyword>
<feature type="modified residue" description="4-aspartylphosphate" evidence="2">
    <location>
        <position position="163"/>
    </location>
</feature>
<dbReference type="PANTHER" id="PTHR44591">
    <property type="entry name" value="STRESS RESPONSE REGULATOR PROTEIN 1"/>
    <property type="match status" value="1"/>
</dbReference>